<feature type="transmembrane region" description="Helical" evidence="8">
    <location>
        <begin position="185"/>
        <end position="207"/>
    </location>
</feature>
<keyword evidence="3" id="KW-0813">Transport</keyword>
<evidence type="ECO:0000313" key="10">
    <source>
        <dbReference type="Proteomes" id="UP000095658"/>
    </source>
</evidence>
<feature type="transmembrane region" description="Helical" evidence="8">
    <location>
        <begin position="36"/>
        <end position="61"/>
    </location>
</feature>
<feature type="transmembrane region" description="Helical" evidence="8">
    <location>
        <begin position="306"/>
        <end position="326"/>
    </location>
</feature>
<keyword evidence="6 8" id="KW-1133">Transmembrane helix</keyword>
<protein>
    <submittedName>
        <fullName evidence="9">Spore gernimation protein KB</fullName>
    </submittedName>
</protein>
<evidence type="ECO:0000256" key="7">
    <source>
        <dbReference type="ARBA" id="ARBA00023136"/>
    </source>
</evidence>
<dbReference type="GO" id="GO:0016020">
    <property type="term" value="C:membrane"/>
    <property type="evidence" value="ECO:0007669"/>
    <property type="project" value="UniProtKB-SubCell"/>
</dbReference>
<keyword evidence="5 8" id="KW-0812">Transmembrane</keyword>
<keyword evidence="7 8" id="KW-0472">Membrane</keyword>
<dbReference type="Proteomes" id="UP000095658">
    <property type="component" value="Unassembled WGS sequence"/>
</dbReference>
<dbReference type="OrthoDB" id="1891864at2"/>
<evidence type="ECO:0000313" key="9">
    <source>
        <dbReference type="EMBL" id="OES46607.1"/>
    </source>
</evidence>
<feature type="transmembrane region" description="Helical" evidence="8">
    <location>
        <begin position="219"/>
        <end position="242"/>
    </location>
</feature>
<evidence type="ECO:0000256" key="2">
    <source>
        <dbReference type="ARBA" id="ARBA00007998"/>
    </source>
</evidence>
<feature type="transmembrane region" description="Helical" evidence="8">
    <location>
        <begin position="271"/>
        <end position="294"/>
    </location>
</feature>
<feature type="transmembrane region" description="Helical" evidence="8">
    <location>
        <begin position="338"/>
        <end position="358"/>
    </location>
</feature>
<feature type="transmembrane region" description="Helical" evidence="8">
    <location>
        <begin position="73"/>
        <end position="93"/>
    </location>
</feature>
<comment type="similarity">
    <text evidence="2">Belongs to the amino acid-polyamine-organocation (APC) superfamily. Spore germination protein (SGP) (TC 2.A.3.9) family.</text>
</comment>
<dbReference type="PANTHER" id="PTHR34975:SF2">
    <property type="entry name" value="SPORE GERMINATION PROTEIN A2"/>
    <property type="match status" value="1"/>
</dbReference>
<dbReference type="RefSeq" id="WP_069936772.1">
    <property type="nucleotide sequence ID" value="NZ_MAMP01000001.1"/>
</dbReference>
<evidence type="ECO:0000256" key="8">
    <source>
        <dbReference type="SAM" id="Phobius"/>
    </source>
</evidence>
<feature type="transmembrane region" description="Helical" evidence="8">
    <location>
        <begin position="12"/>
        <end position="30"/>
    </location>
</feature>
<dbReference type="Pfam" id="PF03845">
    <property type="entry name" value="Spore_permease"/>
    <property type="match status" value="1"/>
</dbReference>
<evidence type="ECO:0000256" key="3">
    <source>
        <dbReference type="ARBA" id="ARBA00022448"/>
    </source>
</evidence>
<dbReference type="InterPro" id="IPR004761">
    <property type="entry name" value="Spore_GerAB"/>
</dbReference>
<feature type="transmembrane region" description="Helical" evidence="8">
    <location>
        <begin position="143"/>
        <end position="165"/>
    </location>
</feature>
<evidence type="ECO:0000256" key="6">
    <source>
        <dbReference type="ARBA" id="ARBA00022989"/>
    </source>
</evidence>
<dbReference type="STRING" id="1714016.BA724_00685"/>
<feature type="transmembrane region" description="Helical" evidence="8">
    <location>
        <begin position="113"/>
        <end position="131"/>
    </location>
</feature>
<accession>A0A1E7DU43</accession>
<name>A0A1E7DU43_9BACI</name>
<keyword evidence="10" id="KW-1185">Reference proteome</keyword>
<dbReference type="NCBIfam" id="TIGR00912">
    <property type="entry name" value="2A0309"/>
    <property type="match status" value="1"/>
</dbReference>
<proteinExistence type="inferred from homology"/>
<keyword evidence="4" id="KW-0309">Germination</keyword>
<comment type="subcellular location">
    <subcellularLocation>
        <location evidence="1">Membrane</location>
        <topology evidence="1">Multi-pass membrane protein</topology>
    </subcellularLocation>
</comment>
<reference evidence="9 10" key="1">
    <citation type="submission" date="2016-06" db="EMBL/GenBank/DDBJ databases">
        <title>Domibacillus iocasae genome sequencing.</title>
        <authorList>
            <person name="Verma A."/>
            <person name="Pal Y."/>
            <person name="Ojha A.K."/>
            <person name="Krishnamurthi S."/>
        </authorList>
    </citation>
    <scope>NUCLEOTIDE SEQUENCE [LARGE SCALE GENOMIC DNA]</scope>
    <source>
        <strain evidence="9 10">DSM 29979</strain>
    </source>
</reference>
<organism evidence="9 10">
    <name type="scientific">Domibacillus iocasae</name>
    <dbReference type="NCBI Taxonomy" id="1714016"/>
    <lineage>
        <taxon>Bacteria</taxon>
        <taxon>Bacillati</taxon>
        <taxon>Bacillota</taxon>
        <taxon>Bacilli</taxon>
        <taxon>Bacillales</taxon>
        <taxon>Bacillaceae</taxon>
        <taxon>Domibacillus</taxon>
    </lineage>
</organism>
<gene>
    <name evidence="9" type="ORF">BA724_00685</name>
</gene>
<evidence type="ECO:0000256" key="5">
    <source>
        <dbReference type="ARBA" id="ARBA00022692"/>
    </source>
</evidence>
<sequence length="370" mass="40986">MEKAKISAYQLFVLIVLFELGSAMLIPLAIEAKQDAWLAILIGMAAGFCLFLVYYSLYAYYPDTPPTDYAQKIMGTVLGRMIAFLYVLYFVYLSARVVRDFGEMLVIVFYPETPLFIMNALMVLVAVYTVRKGIEVLARTGELLFVLVSLLAISGLFLIVVAGIIEISNLQPVLEEGMKPVIKTAFTQTLYFPFGEIVVFMMILPYLNQPKKAKRTGLLALGISGVTLALIMALNTSVLGVATVERSLFPLLSTIQAIEVAGFLERLDVSFMVASVIGGFFKITLFFYVSVAGTASLFKIKEPTQLAYPLGVVILLLSMMIASNFTEHLQEGVDIVPLYVHFPFQVMIPVILLIIAFFKKGKQNDQAINK</sequence>
<evidence type="ECO:0000256" key="4">
    <source>
        <dbReference type="ARBA" id="ARBA00022544"/>
    </source>
</evidence>
<dbReference type="AlphaFoldDB" id="A0A1E7DU43"/>
<evidence type="ECO:0000256" key="1">
    <source>
        <dbReference type="ARBA" id="ARBA00004141"/>
    </source>
</evidence>
<comment type="caution">
    <text evidence="9">The sequence shown here is derived from an EMBL/GenBank/DDBJ whole genome shotgun (WGS) entry which is preliminary data.</text>
</comment>
<dbReference type="EMBL" id="MAMP01000001">
    <property type="protein sequence ID" value="OES46607.1"/>
    <property type="molecule type" value="Genomic_DNA"/>
</dbReference>
<dbReference type="GO" id="GO:0009847">
    <property type="term" value="P:spore germination"/>
    <property type="evidence" value="ECO:0007669"/>
    <property type="project" value="InterPro"/>
</dbReference>
<dbReference type="PANTHER" id="PTHR34975">
    <property type="entry name" value="SPORE GERMINATION PROTEIN A2"/>
    <property type="match status" value="1"/>
</dbReference>